<dbReference type="InterPro" id="IPR003593">
    <property type="entry name" value="AAA+_ATPase"/>
</dbReference>
<dbReference type="InterPro" id="IPR002611">
    <property type="entry name" value="IstB_ATP-bd"/>
</dbReference>
<gene>
    <name evidence="2" type="ORF">D8M03_07840</name>
</gene>
<dbReference type="EMBL" id="RBZN01000014">
    <property type="protein sequence ID" value="RKQ17493.1"/>
    <property type="molecule type" value="Genomic_DNA"/>
</dbReference>
<accession>A0A494Z4L1</accession>
<dbReference type="GO" id="GO:0005524">
    <property type="term" value="F:ATP binding"/>
    <property type="evidence" value="ECO:0007669"/>
    <property type="project" value="InterPro"/>
</dbReference>
<dbReference type="RefSeq" id="WP_121214214.1">
    <property type="nucleotide sequence ID" value="NZ_RBZN01000014.1"/>
</dbReference>
<dbReference type="AlphaFoldDB" id="A0A494Z4L1"/>
<dbReference type="PANTHER" id="PTHR30050">
    <property type="entry name" value="CHROMOSOMAL REPLICATION INITIATOR PROTEIN DNAA"/>
    <property type="match status" value="1"/>
</dbReference>
<dbReference type="InterPro" id="IPR027417">
    <property type="entry name" value="P-loop_NTPase"/>
</dbReference>
<organism evidence="2 3">
    <name type="scientific">Ureibacillus endophyticus</name>
    <dbReference type="NCBI Taxonomy" id="1978490"/>
    <lineage>
        <taxon>Bacteria</taxon>
        <taxon>Bacillati</taxon>
        <taxon>Bacillota</taxon>
        <taxon>Bacilli</taxon>
        <taxon>Bacillales</taxon>
        <taxon>Caryophanaceae</taxon>
        <taxon>Ureibacillus</taxon>
    </lineage>
</organism>
<dbReference type="SUPFAM" id="SSF52540">
    <property type="entry name" value="P-loop containing nucleoside triphosphate hydrolases"/>
    <property type="match status" value="1"/>
</dbReference>
<dbReference type="Proteomes" id="UP000272238">
    <property type="component" value="Unassembled WGS sequence"/>
</dbReference>
<dbReference type="OrthoDB" id="2052561at2"/>
<evidence type="ECO:0000313" key="3">
    <source>
        <dbReference type="Proteomes" id="UP000272238"/>
    </source>
</evidence>
<evidence type="ECO:0000313" key="2">
    <source>
        <dbReference type="EMBL" id="RKQ17493.1"/>
    </source>
</evidence>
<dbReference type="Pfam" id="PF01695">
    <property type="entry name" value="IstB_IS21"/>
    <property type="match status" value="1"/>
</dbReference>
<dbReference type="GO" id="GO:0006260">
    <property type="term" value="P:DNA replication"/>
    <property type="evidence" value="ECO:0007669"/>
    <property type="project" value="TreeGrafter"/>
</dbReference>
<name>A0A494Z4L1_9BACL</name>
<sequence>MKLLKLEGQRIAKEYYHIPTDLKSAGFKNYFETTKINAKAKEAMISFTKAFLETKGNTYNVLAMGSPGTGKTHLSVATARTIKEAGFIVGFLTTGQLMTLIKETYHKGAIKTERDIFNDIKNLDLLILDDLGSEVISSKDDWRKAIIFEVVESRSGKPTIYTSNLTDIDLPIAVGERVFSRLNNNTKFIDLFTDDYRKKLRVN</sequence>
<keyword evidence="3" id="KW-1185">Reference proteome</keyword>
<proteinExistence type="predicted"/>
<protein>
    <recommendedName>
        <fullName evidence="1">AAA+ ATPase domain-containing protein</fullName>
    </recommendedName>
</protein>
<dbReference type="SMART" id="SM00382">
    <property type="entry name" value="AAA"/>
    <property type="match status" value="1"/>
</dbReference>
<feature type="domain" description="AAA+ ATPase" evidence="1">
    <location>
        <begin position="57"/>
        <end position="188"/>
    </location>
</feature>
<dbReference type="PANTHER" id="PTHR30050:SF4">
    <property type="entry name" value="ATP-BINDING PROTEIN RV3427C IN INSERTION SEQUENCE-RELATED"/>
    <property type="match status" value="1"/>
</dbReference>
<reference evidence="2 3" key="1">
    <citation type="journal article" date="2016" name="Antonie Van Leeuwenhoek">
        <title>Lysinibacillus endophyticus sp. nov., an indole-3-acetic acid producing endophytic bacterium isolated from corn root (Zea mays cv. Xinken-5).</title>
        <authorList>
            <person name="Yu J."/>
            <person name="Guan X."/>
            <person name="Liu C."/>
            <person name="Xiang W."/>
            <person name="Yu Z."/>
            <person name="Liu X."/>
            <person name="Wang G."/>
        </authorList>
    </citation>
    <scope>NUCLEOTIDE SEQUENCE [LARGE SCALE GENOMIC DNA]</scope>
    <source>
        <strain evidence="2 3">DSM 100506</strain>
    </source>
</reference>
<evidence type="ECO:0000259" key="1">
    <source>
        <dbReference type="SMART" id="SM00382"/>
    </source>
</evidence>
<dbReference type="Gene3D" id="3.40.50.300">
    <property type="entry name" value="P-loop containing nucleotide triphosphate hydrolases"/>
    <property type="match status" value="1"/>
</dbReference>
<comment type="caution">
    <text evidence="2">The sequence shown here is derived from an EMBL/GenBank/DDBJ whole genome shotgun (WGS) entry which is preliminary data.</text>
</comment>